<evidence type="ECO:0000313" key="7">
    <source>
        <dbReference type="Proteomes" id="UP001497512"/>
    </source>
</evidence>
<evidence type="ECO:0000256" key="2">
    <source>
        <dbReference type="ARBA" id="ARBA00004300"/>
    </source>
</evidence>
<evidence type="ECO:0000256" key="1">
    <source>
        <dbReference type="ARBA" id="ARBA00004186"/>
    </source>
</evidence>
<organism evidence="6 7">
    <name type="scientific">Sphagnum troendelagicum</name>
    <dbReference type="NCBI Taxonomy" id="128251"/>
    <lineage>
        <taxon>Eukaryota</taxon>
        <taxon>Viridiplantae</taxon>
        <taxon>Streptophyta</taxon>
        <taxon>Embryophyta</taxon>
        <taxon>Bryophyta</taxon>
        <taxon>Sphagnophytina</taxon>
        <taxon>Sphagnopsida</taxon>
        <taxon>Sphagnales</taxon>
        <taxon>Sphagnaceae</taxon>
        <taxon>Sphagnum</taxon>
    </lineage>
</organism>
<comment type="similarity">
    <text evidence="3">Belongs to the MOZART2 family.</text>
</comment>
<sequence>MDSSPPHSAVQQSVLELTRLAGLNIREDTFTILWELMQSDVAPMLVLQLLKSLAGVGPEAIPQNRL</sequence>
<dbReference type="EMBL" id="OZ019908">
    <property type="protein sequence ID" value="CAK9207965.1"/>
    <property type="molecule type" value="Genomic_DNA"/>
</dbReference>
<proteinExistence type="inferred from homology"/>
<keyword evidence="7" id="KW-1185">Reference proteome</keyword>
<accession>A0ABP0TXZ9</accession>
<reference evidence="6" key="1">
    <citation type="submission" date="2024-02" db="EMBL/GenBank/DDBJ databases">
        <authorList>
            <consortium name="ELIXIR-Norway"/>
            <consortium name="Elixir Norway"/>
        </authorList>
    </citation>
    <scope>NUCLEOTIDE SEQUENCE</scope>
</reference>
<dbReference type="Pfam" id="PF12926">
    <property type="entry name" value="MOZART2"/>
    <property type="match status" value="1"/>
</dbReference>
<evidence type="ECO:0008006" key="8">
    <source>
        <dbReference type="Google" id="ProtNLM"/>
    </source>
</evidence>
<evidence type="ECO:0000256" key="4">
    <source>
        <dbReference type="ARBA" id="ARBA00022490"/>
    </source>
</evidence>
<comment type="subcellular location">
    <subcellularLocation>
        <location evidence="2">Cytoplasm</location>
        <location evidence="2">Cytoskeleton</location>
        <location evidence="2">Microtubule organizing center</location>
        <location evidence="2">Centrosome</location>
    </subcellularLocation>
    <subcellularLocation>
        <location evidence="1">Cytoplasm</location>
        <location evidence="1">Cytoskeleton</location>
        <location evidence="1">Spindle</location>
    </subcellularLocation>
</comment>
<keyword evidence="4" id="KW-0963">Cytoplasm</keyword>
<keyword evidence="5" id="KW-0206">Cytoskeleton</keyword>
<dbReference type="Proteomes" id="UP001497512">
    <property type="component" value="Chromosome 16"/>
</dbReference>
<evidence type="ECO:0000256" key="5">
    <source>
        <dbReference type="ARBA" id="ARBA00023212"/>
    </source>
</evidence>
<gene>
    <name evidence="6" type="ORF">CSSPTR1EN2_LOCUS9070</name>
</gene>
<evidence type="ECO:0000256" key="3">
    <source>
        <dbReference type="ARBA" id="ARBA00007286"/>
    </source>
</evidence>
<name>A0ABP0TXZ9_9BRYO</name>
<dbReference type="InterPro" id="IPR024332">
    <property type="entry name" value="MOZART2"/>
</dbReference>
<evidence type="ECO:0000313" key="6">
    <source>
        <dbReference type="EMBL" id="CAK9207965.1"/>
    </source>
</evidence>
<protein>
    <recommendedName>
        <fullName evidence="8">Mitotic-spindle organizing protein 1</fullName>
    </recommendedName>
</protein>